<dbReference type="Proteomes" id="UP001174909">
    <property type="component" value="Unassembled WGS sequence"/>
</dbReference>
<evidence type="ECO:0000259" key="7">
    <source>
        <dbReference type="SMART" id="SM00471"/>
    </source>
</evidence>
<organism evidence="8 9">
    <name type="scientific">Geodia barretti</name>
    <name type="common">Barrett's horny sponge</name>
    <dbReference type="NCBI Taxonomy" id="519541"/>
    <lineage>
        <taxon>Eukaryota</taxon>
        <taxon>Metazoa</taxon>
        <taxon>Porifera</taxon>
        <taxon>Demospongiae</taxon>
        <taxon>Heteroscleromorpha</taxon>
        <taxon>Tetractinellida</taxon>
        <taxon>Astrophorina</taxon>
        <taxon>Geodiidae</taxon>
        <taxon>Geodia</taxon>
    </lineage>
</organism>
<evidence type="ECO:0000313" key="9">
    <source>
        <dbReference type="Proteomes" id="UP001174909"/>
    </source>
</evidence>
<dbReference type="PANTHER" id="PTHR46246:SF1">
    <property type="entry name" value="GUANOSINE-3',5'-BIS(DIPHOSPHATE) 3'-PYROPHOSPHOHYDROLASE MESH1"/>
    <property type="match status" value="1"/>
</dbReference>
<dbReference type="EMBL" id="CASHTH010003749">
    <property type="protein sequence ID" value="CAI8048793.1"/>
    <property type="molecule type" value="Genomic_DNA"/>
</dbReference>
<dbReference type="InterPro" id="IPR052194">
    <property type="entry name" value="MESH1"/>
</dbReference>
<gene>
    <name evidence="8" type="ORF">GBAR_LOCUS26901</name>
</gene>
<dbReference type="GO" id="GO:0008893">
    <property type="term" value="F:guanosine-3',5'-bis(diphosphate) 3'-diphosphatase activity"/>
    <property type="evidence" value="ECO:0007669"/>
    <property type="project" value="TreeGrafter"/>
</dbReference>
<accession>A0AA35TIR0</accession>
<reference evidence="8" key="1">
    <citation type="submission" date="2023-03" db="EMBL/GenBank/DDBJ databases">
        <authorList>
            <person name="Steffen K."/>
            <person name="Cardenas P."/>
        </authorList>
    </citation>
    <scope>NUCLEOTIDE SEQUENCE</scope>
</reference>
<comment type="function">
    <text evidence="1">ppGpp hydrolyzing enzyme involved in starvation response.</text>
</comment>
<evidence type="ECO:0000256" key="2">
    <source>
        <dbReference type="ARBA" id="ARBA00038354"/>
    </source>
</evidence>
<dbReference type="Gene3D" id="1.10.3210.10">
    <property type="entry name" value="Hypothetical protein af1432"/>
    <property type="match status" value="1"/>
</dbReference>
<evidence type="ECO:0000256" key="1">
    <source>
        <dbReference type="ARBA" id="ARBA00037781"/>
    </source>
</evidence>
<comment type="similarity">
    <text evidence="2">Belongs to the MESH1 family.</text>
</comment>
<dbReference type="SUPFAM" id="SSF109604">
    <property type="entry name" value="HD-domain/PDEase-like"/>
    <property type="match status" value="1"/>
</dbReference>
<feature type="region of interest" description="Disordered" evidence="6">
    <location>
        <begin position="174"/>
        <end position="210"/>
    </location>
</feature>
<evidence type="ECO:0000313" key="8">
    <source>
        <dbReference type="EMBL" id="CAI8048793.1"/>
    </source>
</evidence>
<dbReference type="SMART" id="SM00471">
    <property type="entry name" value="HDc"/>
    <property type="match status" value="1"/>
</dbReference>
<dbReference type="SUPFAM" id="SSF51658">
    <property type="entry name" value="Xylose isomerase-like"/>
    <property type="match status" value="1"/>
</dbReference>
<dbReference type="PANTHER" id="PTHR46246">
    <property type="entry name" value="GUANOSINE-3',5'-BIS(DIPHOSPHATE) 3'-PYROPHOSPHOHYDROLASE MESH1"/>
    <property type="match status" value="1"/>
</dbReference>
<name>A0AA35TIR0_GEOBA</name>
<evidence type="ECO:0000256" key="6">
    <source>
        <dbReference type="SAM" id="MobiDB-lite"/>
    </source>
</evidence>
<protein>
    <recommendedName>
        <fullName evidence="3">Guanosine-3',5'-bis(diphosphate) 3'-pyrophosphohydrolase MESH1</fullName>
    </recommendedName>
    <alternativeName>
        <fullName evidence="4">Metazoan SpoT homolog 1</fullName>
    </alternativeName>
    <alternativeName>
        <fullName evidence="5">Penta-phosphate guanosine-3'-pyrophosphohydrolase</fullName>
    </alternativeName>
</protein>
<feature type="compositionally biased region" description="Basic and acidic residues" evidence="6">
    <location>
        <begin position="174"/>
        <end position="184"/>
    </location>
</feature>
<dbReference type="AlphaFoldDB" id="A0AA35TIR0"/>
<evidence type="ECO:0000256" key="4">
    <source>
        <dbReference type="ARBA" id="ARBA00041464"/>
    </source>
</evidence>
<keyword evidence="9" id="KW-1185">Reference proteome</keyword>
<dbReference type="InterPro" id="IPR013022">
    <property type="entry name" value="Xyl_isomerase-like_TIM-brl"/>
</dbReference>
<dbReference type="Gene3D" id="3.20.20.150">
    <property type="entry name" value="Divalent-metal-dependent TIM barrel enzymes"/>
    <property type="match status" value="1"/>
</dbReference>
<dbReference type="Pfam" id="PF01261">
    <property type="entry name" value="AP_endonuc_2"/>
    <property type="match status" value="1"/>
</dbReference>
<proteinExistence type="inferred from homology"/>
<evidence type="ECO:0000256" key="3">
    <source>
        <dbReference type="ARBA" id="ARBA00040793"/>
    </source>
</evidence>
<dbReference type="Pfam" id="PF13328">
    <property type="entry name" value="HD_4"/>
    <property type="match status" value="1"/>
</dbReference>
<evidence type="ECO:0000256" key="5">
    <source>
        <dbReference type="ARBA" id="ARBA00041770"/>
    </source>
</evidence>
<dbReference type="CDD" id="cd00077">
    <property type="entry name" value="HDc"/>
    <property type="match status" value="1"/>
</dbReference>
<feature type="compositionally biased region" description="Polar residues" evidence="6">
    <location>
        <begin position="185"/>
        <end position="204"/>
    </location>
</feature>
<feature type="domain" description="HD/PDEase" evidence="7">
    <location>
        <begin position="30"/>
        <end position="136"/>
    </location>
</feature>
<dbReference type="InterPro" id="IPR036237">
    <property type="entry name" value="Xyl_isomerase-like_sf"/>
</dbReference>
<comment type="caution">
    <text evidence="8">The sequence shown here is derived from an EMBL/GenBank/DDBJ whole genome shotgun (WGS) entry which is preliminary data.</text>
</comment>
<dbReference type="InterPro" id="IPR003607">
    <property type="entry name" value="HD/PDEase_dom"/>
</dbReference>
<sequence>MTQNGTRKNQIEEAIEVAAEAHQGQYRKGTCTPYITHPYAVGLILMEAGCTEAMIIAGILHDTVEDTDLTLEFIREHFGDSIADIVEGCSENKALRWRARKTERIEALRTASPEVCIVTCADKLHNLRTIISEYDVIGDTIWDRFHGSVEDQAWYYRSILGAIADRDAALQKSVERAKLSKHDSGANTHSDGNDTAPQQEPSDSNDARKTPTAIDAVNPQLFRQFQQAVAYLFDGGLRDSMKIAYAFRRCASYPYNGGELPTDATDRRRFLEHSKKIGFDGIELPAMNLPDAEAATFRSELEDAGMPCVAIRGGGGAAHPRVAAANKQSMINAVNFAANIGAGVVNSTVTTPPRDPDGKGTYRGASVSQGSSRLASAVDYERTAKAVSEVAGIAADQGVEISIEIHQNSIADNSWSALHLLELIDAPNVGVNPDLGNIYWTYDTPEESCEAAIAALASHVNYWHCKSLYRVHIP</sequence>